<reference evidence="1" key="1">
    <citation type="submission" date="2021-06" db="EMBL/GenBank/DDBJ databases">
        <authorList>
            <person name="Kallberg Y."/>
            <person name="Tangrot J."/>
            <person name="Rosling A."/>
        </authorList>
    </citation>
    <scope>NUCLEOTIDE SEQUENCE</scope>
    <source>
        <strain evidence="1">MA453B</strain>
    </source>
</reference>
<organism evidence="1 2">
    <name type="scientific">Dentiscutata erythropus</name>
    <dbReference type="NCBI Taxonomy" id="1348616"/>
    <lineage>
        <taxon>Eukaryota</taxon>
        <taxon>Fungi</taxon>
        <taxon>Fungi incertae sedis</taxon>
        <taxon>Mucoromycota</taxon>
        <taxon>Glomeromycotina</taxon>
        <taxon>Glomeromycetes</taxon>
        <taxon>Diversisporales</taxon>
        <taxon>Gigasporaceae</taxon>
        <taxon>Dentiscutata</taxon>
    </lineage>
</organism>
<proteinExistence type="predicted"/>
<feature type="non-terminal residue" evidence="1">
    <location>
        <position position="72"/>
    </location>
</feature>
<name>A0A9N9CXV0_9GLOM</name>
<comment type="caution">
    <text evidence="1">The sequence shown here is derived from an EMBL/GenBank/DDBJ whole genome shotgun (WGS) entry which is preliminary data.</text>
</comment>
<dbReference type="AlphaFoldDB" id="A0A9N9CXV0"/>
<dbReference type="OrthoDB" id="2447565at2759"/>
<protein>
    <submittedName>
        <fullName evidence="1">4451_t:CDS:1</fullName>
    </submittedName>
</protein>
<evidence type="ECO:0000313" key="1">
    <source>
        <dbReference type="EMBL" id="CAG8617978.1"/>
    </source>
</evidence>
<dbReference type="EMBL" id="CAJVPY010004400">
    <property type="protein sequence ID" value="CAG8617978.1"/>
    <property type="molecule type" value="Genomic_DNA"/>
</dbReference>
<keyword evidence="2" id="KW-1185">Reference proteome</keyword>
<dbReference type="Proteomes" id="UP000789405">
    <property type="component" value="Unassembled WGS sequence"/>
</dbReference>
<evidence type="ECO:0000313" key="2">
    <source>
        <dbReference type="Proteomes" id="UP000789405"/>
    </source>
</evidence>
<accession>A0A9N9CXV0</accession>
<sequence length="72" mass="8482">MACRMLGICPHMIKYVICETYCKLYSISDVSMKKPNQRPNISKYTFKDFPNHLMANKRQFCDDDLFKKVPVS</sequence>
<gene>
    <name evidence="1" type="ORF">DERYTH_LOCUS8488</name>
</gene>